<evidence type="ECO:0000256" key="13">
    <source>
        <dbReference type="ARBA" id="ARBA00023136"/>
    </source>
</evidence>
<keyword evidence="12 15" id="KW-1133">Transmembrane helix</keyword>
<evidence type="ECO:0000256" key="14">
    <source>
        <dbReference type="ARBA" id="ARBA00033444"/>
    </source>
</evidence>
<keyword evidence="10 15" id="KW-0812">Transmembrane</keyword>
<evidence type="ECO:0000256" key="9">
    <source>
        <dbReference type="ARBA" id="ARBA00022636"/>
    </source>
</evidence>
<evidence type="ECO:0000256" key="10">
    <source>
        <dbReference type="ARBA" id="ARBA00022692"/>
    </source>
</evidence>
<dbReference type="GO" id="GO:0006011">
    <property type="term" value="P:UDP-alpha-D-glucose metabolic process"/>
    <property type="evidence" value="ECO:0007669"/>
    <property type="project" value="InterPro"/>
</dbReference>
<feature type="chain" id="PRO_5019617764" description="Cyclic di-GMP-binding protein" evidence="15">
    <location>
        <begin position="24"/>
        <end position="817"/>
    </location>
</feature>
<evidence type="ECO:0000256" key="6">
    <source>
        <dbReference type="ARBA" id="ARBA00021844"/>
    </source>
</evidence>
<dbReference type="InterPro" id="IPR018513">
    <property type="entry name" value="Cell_synthase_bac"/>
</dbReference>
<feature type="region of interest" description="Disordered" evidence="16">
    <location>
        <begin position="69"/>
        <end position="98"/>
    </location>
</feature>
<evidence type="ECO:0000313" key="17">
    <source>
        <dbReference type="EMBL" id="RKP54538.1"/>
    </source>
</evidence>
<evidence type="ECO:0000256" key="8">
    <source>
        <dbReference type="ARBA" id="ARBA00022519"/>
    </source>
</evidence>
<evidence type="ECO:0000256" key="15">
    <source>
        <dbReference type="RuleBase" id="RU365021"/>
    </source>
</evidence>
<accession>A0A494XVE3</accession>
<keyword evidence="15" id="KW-0732">Signal</keyword>
<dbReference type="GO" id="GO:0030244">
    <property type="term" value="P:cellulose biosynthetic process"/>
    <property type="evidence" value="ECO:0007669"/>
    <property type="project" value="UniProtKB-KW"/>
</dbReference>
<keyword evidence="8 15" id="KW-0997">Cell inner membrane</keyword>
<dbReference type="PRINTS" id="PR01440">
    <property type="entry name" value="CELLSNTHASEB"/>
</dbReference>
<evidence type="ECO:0000256" key="1">
    <source>
        <dbReference type="ARBA" id="ARBA00002057"/>
    </source>
</evidence>
<comment type="subunit">
    <text evidence="5 15">Tightly associated with the cellulose synthase catalytic subunit.</text>
</comment>
<comment type="similarity">
    <text evidence="4 15">Belongs to the AcsB/BcsB family.</text>
</comment>
<dbReference type="InterPro" id="IPR003920">
    <property type="entry name" value="Cell_synth_B"/>
</dbReference>
<evidence type="ECO:0000256" key="5">
    <source>
        <dbReference type="ARBA" id="ARBA00011437"/>
    </source>
</evidence>
<evidence type="ECO:0000256" key="11">
    <source>
        <dbReference type="ARBA" id="ARBA00022916"/>
    </source>
</evidence>
<evidence type="ECO:0000256" key="2">
    <source>
        <dbReference type="ARBA" id="ARBA00004377"/>
    </source>
</evidence>
<protein>
    <recommendedName>
        <fullName evidence="6 15">Cyclic di-GMP-binding protein</fullName>
    </recommendedName>
    <alternativeName>
        <fullName evidence="14 15">Cellulose synthase regulatory subunit</fullName>
    </alternativeName>
</protein>
<comment type="subcellular location">
    <subcellularLocation>
        <location evidence="2">Cell inner membrane</location>
        <topology evidence="2">Single-pass membrane protein</topology>
    </subcellularLocation>
</comment>
<keyword evidence="9 15" id="KW-0973">c-di-GMP</keyword>
<dbReference type="UniPathway" id="UPA00694"/>
<proteinExistence type="inferred from homology"/>
<gene>
    <name evidence="17" type="ORF">D7S86_12700</name>
</gene>
<dbReference type="Proteomes" id="UP000270342">
    <property type="component" value="Unassembled WGS sequence"/>
</dbReference>
<keyword evidence="11 15" id="KW-0135">Cellulose biosynthesis</keyword>
<organism evidence="17 18">
    <name type="scientific">Pararobbsia silviterrae</name>
    <dbReference type="NCBI Taxonomy" id="1792498"/>
    <lineage>
        <taxon>Bacteria</taxon>
        <taxon>Pseudomonadati</taxon>
        <taxon>Pseudomonadota</taxon>
        <taxon>Betaproteobacteria</taxon>
        <taxon>Burkholderiales</taxon>
        <taxon>Burkholderiaceae</taxon>
        <taxon>Pararobbsia</taxon>
    </lineage>
</organism>
<evidence type="ECO:0000256" key="12">
    <source>
        <dbReference type="ARBA" id="ARBA00022989"/>
    </source>
</evidence>
<dbReference type="Gene3D" id="2.60.120.260">
    <property type="entry name" value="Galactose-binding domain-like"/>
    <property type="match status" value="2"/>
</dbReference>
<evidence type="ECO:0000256" key="7">
    <source>
        <dbReference type="ARBA" id="ARBA00022475"/>
    </source>
</evidence>
<dbReference type="PANTHER" id="PTHR39083">
    <property type="entry name" value="CYCLIC DI-GMP-BINDING PROTEIN"/>
    <property type="match status" value="1"/>
</dbReference>
<keyword evidence="13 15" id="KW-0472">Membrane</keyword>
<feature type="transmembrane region" description="Helical" evidence="15">
    <location>
        <begin position="762"/>
        <end position="790"/>
    </location>
</feature>
<sequence>MGKRQLGAFGYAALLSGAGVALAASSVVSVALAASASSVAPQAAAHAAPAVAAPAASAPASSASIAASPGAPAAQAEAQGQAQASAESSQPPSDSAADLPANAYTYRIPLLRQYPEQGLTLLGEDAYAGMDFGLRRDERVVGARLVLEYRYSPTLLPTLSHLNVLLNSVVGATIRLPAPAPNAPVRATVELPVSLLSEFNHLNLELIAHSKASDDGNNPLSPDLWLKADANSALELTVVPSGLPSDLSQLPAPFVDPRDVRRVNLPVVMPSVPGPQRLESAGIVTSWLGAQAGYRGAHFTASPGAIPARGHAVVLALRGELPGLTLPDTDGPTLAIVANPTDPAGRLLLVTGRDEAQLRAAATALVTGARGLSGTLGQIRAPISLAPRKPYDAPNWLPSDRPVQLGELLAADRFTVQGFQPEAVQVGLRLPPGLFGFDNDGAVLDLRYRYTARPESTRSELRVLAGNTPIQTLPLPGDTSEGHAVMRVPTYLLPPLTTLQFAFDYERVKTKDRWQDVPGGPLQSAIDPASTIDISSLPRYAAMPDLRAFGDAGFPFTRLADLSETAVILPVQPAADDYSAYLTLMGSMGQATGYPVLGVTVGAPDQVATLRGKDLLVLASGDNQPLIQTWRRDVPRGFFGPDARSGGWFEDTWDRLTGGHARAAREAEIAGLYRSNDDDGMIAGFESPLARGRSVVVVSGNTPAGLASVVDVLQANRYVIGKTLDDKIGGSLIVAHDGVLTTLDTDTHYYIGRLPLWLAIEWFFASHILLLLAATLVSVVLIGLLGGVFLHRRALERLDLNVSQTSQREEGRRGSHA</sequence>
<keyword evidence="18" id="KW-1185">Reference proteome</keyword>
<name>A0A494XVE3_9BURK</name>
<evidence type="ECO:0000256" key="4">
    <source>
        <dbReference type="ARBA" id="ARBA00010714"/>
    </source>
</evidence>
<reference evidence="17 18" key="1">
    <citation type="submission" date="2018-10" db="EMBL/GenBank/DDBJ databases">
        <title>Robbsia sp. DHC34, isolated from soil.</title>
        <authorList>
            <person name="Gao Z.-H."/>
            <person name="Qiu L.-H."/>
        </authorList>
    </citation>
    <scope>NUCLEOTIDE SEQUENCE [LARGE SCALE GENOMIC DNA]</scope>
    <source>
        <strain evidence="17 18">DHC34</strain>
    </source>
</reference>
<comment type="function">
    <text evidence="1 15">Binds the cellulose synthase activator, bis-(3'-5') cyclic diguanylic acid (c-di-GMP).</text>
</comment>
<dbReference type="GO" id="GO:0005886">
    <property type="term" value="C:plasma membrane"/>
    <property type="evidence" value="ECO:0007669"/>
    <property type="project" value="UniProtKB-SubCell"/>
</dbReference>
<dbReference type="AlphaFoldDB" id="A0A494XVE3"/>
<keyword evidence="7 15" id="KW-1003">Cell membrane</keyword>
<evidence type="ECO:0000256" key="16">
    <source>
        <dbReference type="SAM" id="MobiDB-lite"/>
    </source>
</evidence>
<dbReference type="PANTHER" id="PTHR39083:SF1">
    <property type="entry name" value="CYCLIC DI-GMP-BINDING PROTEIN"/>
    <property type="match status" value="1"/>
</dbReference>
<dbReference type="EMBL" id="RBZU01000005">
    <property type="protein sequence ID" value="RKP54538.1"/>
    <property type="molecule type" value="Genomic_DNA"/>
</dbReference>
<evidence type="ECO:0000256" key="3">
    <source>
        <dbReference type="ARBA" id="ARBA00005186"/>
    </source>
</evidence>
<comment type="caution">
    <text evidence="17">The sequence shown here is derived from an EMBL/GenBank/DDBJ whole genome shotgun (WGS) entry which is preliminary data.</text>
</comment>
<feature type="signal peptide" evidence="15">
    <location>
        <begin position="1"/>
        <end position="23"/>
    </location>
</feature>
<evidence type="ECO:0000313" key="18">
    <source>
        <dbReference type="Proteomes" id="UP000270342"/>
    </source>
</evidence>
<dbReference type="Pfam" id="PF03170">
    <property type="entry name" value="BcsB"/>
    <property type="match status" value="1"/>
</dbReference>
<comment type="pathway">
    <text evidence="3 15">Glycan metabolism; bacterial cellulose biosynthesis.</text>
</comment>